<evidence type="ECO:0000313" key="3">
    <source>
        <dbReference type="EMBL" id="CAB4142512.1"/>
    </source>
</evidence>
<protein>
    <submittedName>
        <fullName evidence="3">COG4626 Phage terminase-like protein, large subunit</fullName>
    </submittedName>
</protein>
<gene>
    <name evidence="3" type="ORF">UFOVP452_17</name>
</gene>
<dbReference type="EMBL" id="LR796413">
    <property type="protein sequence ID" value="CAB4142512.1"/>
    <property type="molecule type" value="Genomic_DNA"/>
</dbReference>
<dbReference type="InterPro" id="IPR046462">
    <property type="entry name" value="TerL_nuclease"/>
</dbReference>
<dbReference type="Gene3D" id="3.40.50.300">
    <property type="entry name" value="P-loop containing nucleotide triphosphate hydrolases"/>
    <property type="match status" value="1"/>
</dbReference>
<dbReference type="PANTHER" id="PTHR41287">
    <property type="match status" value="1"/>
</dbReference>
<dbReference type="InterPro" id="IPR027417">
    <property type="entry name" value="P-loop_NTPase"/>
</dbReference>
<dbReference type="Pfam" id="PF20441">
    <property type="entry name" value="TerL_nuclease"/>
    <property type="match status" value="1"/>
</dbReference>
<dbReference type="GO" id="GO:0004519">
    <property type="term" value="F:endonuclease activity"/>
    <property type="evidence" value="ECO:0007669"/>
    <property type="project" value="InterPro"/>
</dbReference>
<sequence length="564" mass="62240">MVEGRAIAGPVVRAACERHIRDLAAGRWTWDVAAVKRAVGFFRDVLRLNGGEFEDAPFALQPWQCFVVGSIFGWKGPDGYRRFRTAFILTGKGSGKSPLAAGVGLYMLTADDEPRAEVYAAASKKDQATILFRDAVAMVRQSPQLSQRLGFSGGLGREWNIDYIATGSFFRPISSDDGQSGPRPHCSLLDEVHEHRDNSMVELQRAGTKGRRQALIFMITNAEASRTGVCAQYRDYAGKVCRGELADDSFFAYVAALDENDDPFKDESCWAKANPSLGVTFTEKYLREQVTQARGMPAKEAIVRRLNFCQPTDAAEHWIGSDLWDAAQEEFDIEDMIGKPCWLGLDLSSKRDLTALAAVWREGDRLWSRSWFWTPGDTLDERARTDNVPYRAWLTQGHLFAPPGRIIDKTDVAEFVSALAASHDVQAMAYDQAQADEFIAACDETGLDAWIWQGPEKPDGVGLKLIRHGQGFAGYNSTHSLWMPRSVSSIEEEIIARRLRISPNPVLTWNAASAVLMSDPSGNRKWDKRKATGRIDGMVALAMAVGAAVGSPEGSGKSFWDVAA</sequence>
<organism evidence="3">
    <name type="scientific">uncultured Caudovirales phage</name>
    <dbReference type="NCBI Taxonomy" id="2100421"/>
    <lineage>
        <taxon>Viruses</taxon>
        <taxon>Duplodnaviria</taxon>
        <taxon>Heunggongvirae</taxon>
        <taxon>Uroviricota</taxon>
        <taxon>Caudoviricetes</taxon>
        <taxon>Peduoviridae</taxon>
        <taxon>Maltschvirus</taxon>
        <taxon>Maltschvirus maltsch</taxon>
    </lineage>
</organism>
<dbReference type="InterPro" id="IPR046461">
    <property type="entry name" value="TerL_ATPase"/>
</dbReference>
<name>A0A6J5M8K8_9CAUD</name>
<feature type="domain" description="Terminase large subunit-like ATPase" evidence="1">
    <location>
        <begin position="62"/>
        <end position="237"/>
    </location>
</feature>
<dbReference type="PANTHER" id="PTHR41287:SF1">
    <property type="entry name" value="PROTEIN YMFN"/>
    <property type="match status" value="1"/>
</dbReference>
<proteinExistence type="predicted"/>
<reference evidence="3" key="1">
    <citation type="submission" date="2020-04" db="EMBL/GenBank/DDBJ databases">
        <authorList>
            <person name="Chiriac C."/>
            <person name="Salcher M."/>
            <person name="Ghai R."/>
            <person name="Kavagutti S V."/>
        </authorList>
    </citation>
    <scope>NUCLEOTIDE SEQUENCE</scope>
</reference>
<evidence type="ECO:0000259" key="2">
    <source>
        <dbReference type="Pfam" id="PF20441"/>
    </source>
</evidence>
<dbReference type="InterPro" id="IPR005021">
    <property type="entry name" value="Terminase_largesu-like"/>
</dbReference>
<feature type="domain" description="Terminase large subunit-like endonuclease" evidence="2">
    <location>
        <begin position="245"/>
        <end position="548"/>
    </location>
</feature>
<evidence type="ECO:0000259" key="1">
    <source>
        <dbReference type="Pfam" id="PF03354"/>
    </source>
</evidence>
<dbReference type="Pfam" id="PF03354">
    <property type="entry name" value="TerL_ATPase"/>
    <property type="match status" value="1"/>
</dbReference>
<accession>A0A6J5M8K8</accession>